<sequence length="123" mass="13604">MTDRNPAASRTTTAPTPETELEALRAELDRVDRALLDDIRDRMALCAHVARLKQRHDIAVLQPGRMQLVHRRAQDYAQRHGLSGAFVQQLYTLLIDEACRVEDRIVAGDGGGAAGSESGESRR</sequence>
<keyword evidence="5" id="KW-1185">Reference proteome</keyword>
<dbReference type="Gene3D" id="1.20.59.10">
    <property type="entry name" value="Chorismate mutase"/>
    <property type="match status" value="1"/>
</dbReference>
<dbReference type="Proteomes" id="UP001331936">
    <property type="component" value="Unassembled WGS sequence"/>
</dbReference>
<accession>A0ABU7JYN3</accession>
<dbReference type="Pfam" id="PF01817">
    <property type="entry name" value="CM_2"/>
    <property type="match status" value="1"/>
</dbReference>
<evidence type="ECO:0000256" key="1">
    <source>
        <dbReference type="ARBA" id="ARBA00023235"/>
    </source>
</evidence>
<dbReference type="EMBL" id="JAUZMZ010000223">
    <property type="protein sequence ID" value="MEE2035034.1"/>
    <property type="molecule type" value="Genomic_DNA"/>
</dbReference>
<organism evidence="4 5">
    <name type="scientific">Rhodococcus chondri</name>
    <dbReference type="NCBI Taxonomy" id="3065941"/>
    <lineage>
        <taxon>Bacteria</taxon>
        <taxon>Bacillati</taxon>
        <taxon>Actinomycetota</taxon>
        <taxon>Actinomycetes</taxon>
        <taxon>Mycobacteriales</taxon>
        <taxon>Nocardiaceae</taxon>
        <taxon>Rhodococcus</taxon>
    </lineage>
</organism>
<dbReference type="PANTHER" id="PTHR38041:SF1">
    <property type="entry name" value="CHORISMATE MUTASE"/>
    <property type="match status" value="1"/>
</dbReference>
<evidence type="ECO:0000313" key="5">
    <source>
        <dbReference type="Proteomes" id="UP001331936"/>
    </source>
</evidence>
<evidence type="ECO:0000259" key="3">
    <source>
        <dbReference type="PROSITE" id="PS51168"/>
    </source>
</evidence>
<evidence type="ECO:0000256" key="2">
    <source>
        <dbReference type="SAM" id="MobiDB-lite"/>
    </source>
</evidence>
<dbReference type="PANTHER" id="PTHR38041">
    <property type="entry name" value="CHORISMATE MUTASE"/>
    <property type="match status" value="1"/>
</dbReference>
<evidence type="ECO:0000313" key="4">
    <source>
        <dbReference type="EMBL" id="MEE2035034.1"/>
    </source>
</evidence>
<feature type="region of interest" description="Disordered" evidence="2">
    <location>
        <begin position="1"/>
        <end position="21"/>
    </location>
</feature>
<dbReference type="SMART" id="SM00830">
    <property type="entry name" value="CM_2"/>
    <property type="match status" value="1"/>
</dbReference>
<dbReference type="SUPFAM" id="SSF48600">
    <property type="entry name" value="Chorismate mutase II"/>
    <property type="match status" value="1"/>
</dbReference>
<reference evidence="4 5" key="1">
    <citation type="submission" date="2023-08" db="EMBL/GenBank/DDBJ databases">
        <authorList>
            <person name="Girao M."/>
            <person name="Carvalho M.F."/>
        </authorList>
    </citation>
    <scope>NUCLEOTIDE SEQUENCE [LARGE SCALE GENOMIC DNA]</scope>
    <source>
        <strain evidence="4 5">CC-R104</strain>
    </source>
</reference>
<proteinExistence type="predicted"/>
<dbReference type="RefSeq" id="WP_330154379.1">
    <property type="nucleotide sequence ID" value="NZ_JAUZMZ010000223.1"/>
</dbReference>
<comment type="caution">
    <text evidence="4">The sequence shown here is derived from an EMBL/GenBank/DDBJ whole genome shotgun (WGS) entry which is preliminary data.</text>
</comment>
<dbReference type="InterPro" id="IPR036979">
    <property type="entry name" value="CM_dom_sf"/>
</dbReference>
<dbReference type="InterPro" id="IPR051331">
    <property type="entry name" value="Chorismate_mutase-related"/>
</dbReference>
<dbReference type="InterPro" id="IPR002701">
    <property type="entry name" value="CM_II_prokaryot"/>
</dbReference>
<dbReference type="PROSITE" id="PS51168">
    <property type="entry name" value="CHORISMATE_MUT_2"/>
    <property type="match status" value="1"/>
</dbReference>
<feature type="domain" description="Chorismate mutase" evidence="3">
    <location>
        <begin position="15"/>
        <end position="106"/>
    </location>
</feature>
<keyword evidence="1" id="KW-0413">Isomerase</keyword>
<dbReference type="InterPro" id="IPR036263">
    <property type="entry name" value="Chorismate_II_sf"/>
</dbReference>
<name>A0ABU7JYN3_9NOCA</name>
<protein>
    <submittedName>
        <fullName evidence="4">Chorismate mutase</fullName>
    </submittedName>
</protein>
<gene>
    <name evidence="4" type="ORF">Q8814_23485</name>
</gene>